<evidence type="ECO:0000313" key="1">
    <source>
        <dbReference type="EMBL" id="WDF83766.1"/>
    </source>
</evidence>
<dbReference type="EMBL" id="CP117884">
    <property type="protein sequence ID" value="WDF83766.1"/>
    <property type="molecule type" value="Genomic_DNA"/>
</dbReference>
<proteinExistence type="predicted"/>
<dbReference type="Proteomes" id="UP001220377">
    <property type="component" value="Chromosome"/>
</dbReference>
<dbReference type="RefSeq" id="WP_274262160.1">
    <property type="nucleotide sequence ID" value="NZ_CP117884.1"/>
</dbReference>
<protein>
    <submittedName>
        <fullName evidence="1">Uncharacterized protein</fullName>
    </submittedName>
</protein>
<organism evidence="1 2">
    <name type="scientific">Lacticaseibacillus pabuli</name>
    <dbReference type="NCBI Taxonomy" id="3025672"/>
    <lineage>
        <taxon>Bacteria</taxon>
        <taxon>Bacillati</taxon>
        <taxon>Bacillota</taxon>
        <taxon>Bacilli</taxon>
        <taxon>Lactobacillales</taxon>
        <taxon>Lactobacillaceae</taxon>
        <taxon>Lacticaseibacillus</taxon>
    </lineage>
</organism>
<keyword evidence="2" id="KW-1185">Reference proteome</keyword>
<accession>A0ABY7WXM3</accession>
<sequence>MQNSEYLTNVTLRLERLLVFKQVFTEYINTCENILRGNCLASESFQNLRDYFMRNMLRFKPLVSEFMHHEAPARYSVLEGDLRKFVTAYDEAISRLLNAIEDSRLNETNFERAKADQADALEAIDSVFIDRIHIENGDLRVS</sequence>
<reference evidence="1 2" key="1">
    <citation type="submission" date="2023-02" db="EMBL/GenBank/DDBJ databases">
        <title>Genome sequence of Lacticaseibacillus sp. KACC 23028.</title>
        <authorList>
            <person name="Kim S."/>
            <person name="Heo J."/>
            <person name="Kwon S.-W."/>
        </authorList>
    </citation>
    <scope>NUCLEOTIDE SEQUENCE [LARGE SCALE GENOMIC DNA]</scope>
    <source>
        <strain evidence="1 2">KACC 23028</strain>
    </source>
</reference>
<evidence type="ECO:0000313" key="2">
    <source>
        <dbReference type="Proteomes" id="UP001220377"/>
    </source>
</evidence>
<name>A0ABY7WXM3_9LACO</name>
<gene>
    <name evidence="1" type="ORF">PQ472_05880</name>
</gene>